<feature type="compositionally biased region" description="Low complexity" evidence="1">
    <location>
        <begin position="218"/>
        <end position="228"/>
    </location>
</feature>
<feature type="compositionally biased region" description="Low complexity" evidence="1">
    <location>
        <begin position="317"/>
        <end position="352"/>
    </location>
</feature>
<dbReference type="Gene3D" id="3.30.420.210">
    <property type="entry name" value="SEP domain"/>
    <property type="match status" value="1"/>
</dbReference>
<dbReference type="InterPro" id="IPR029071">
    <property type="entry name" value="Ubiquitin-like_domsf"/>
</dbReference>
<evidence type="ECO:0000313" key="4">
    <source>
        <dbReference type="EMBL" id="KAG6289839.1"/>
    </source>
</evidence>
<dbReference type="Gene3D" id="3.10.20.90">
    <property type="entry name" value="Phosphatidylinositol 3-kinase Catalytic Subunit, Chain A, domain 1"/>
    <property type="match status" value="1"/>
</dbReference>
<name>A0A9P7QFC4_9HYPO</name>
<dbReference type="InterPro" id="IPR001012">
    <property type="entry name" value="UBX_dom"/>
</dbReference>
<dbReference type="SUPFAM" id="SSF54236">
    <property type="entry name" value="Ubiquitin-like"/>
    <property type="match status" value="1"/>
</dbReference>
<dbReference type="InterPro" id="IPR036241">
    <property type="entry name" value="NSFL1C_SEP_dom_sf"/>
</dbReference>
<feature type="domain" description="SEP" evidence="3">
    <location>
        <begin position="228"/>
        <end position="292"/>
    </location>
</feature>
<dbReference type="SUPFAM" id="SSF102848">
    <property type="entry name" value="NSFL1 (p97 ATPase) cofactor p47, SEP domain"/>
    <property type="match status" value="1"/>
</dbReference>
<dbReference type="PANTHER" id="PTHR23333">
    <property type="entry name" value="UBX DOMAIN CONTAINING PROTEIN"/>
    <property type="match status" value="1"/>
</dbReference>
<sequence>MAPVVPFGDGMGPSKEDLVHEFGVKCNASPEQALHYLEAYDWDFRMACDEFLRDTDQATAPPSNPPEQVPGYAPGYVPEYTGPRTLDGRPAPQSESSSKAKGQSKSRPKRTGIATLGSLGGSHSNDDGNDDSDETDHDDGRGNLFAGGEKSGLAVQDPNQQVSGPRKIINDILAKAKANSSRPEPAAQRADAPGPSRFHGTGVTLGGEGVESRPIPGPAGASTAGGSPQERLLHIWRDGFSIGDGELRRFDDPANQADLQMIRSGRAPLHLMDVESDQPVDVKLHQHDTPYKPPPKKYKPFSGSGQRLGSIVPGLGSSSSTADPSAAAAASSLSTTPATPATPATATTAAAAHEPATDPLQPTIMIRIQMPDGTRLPARFNTTDTIEDIYRFVRGASTETSSRPWVLATTFPNKEHSDQSLVLADVPEFKKGGTAVVKWAV</sequence>
<evidence type="ECO:0000259" key="2">
    <source>
        <dbReference type="PROSITE" id="PS50033"/>
    </source>
</evidence>
<dbReference type="Proteomes" id="UP000707071">
    <property type="component" value="Unassembled WGS sequence"/>
</dbReference>
<evidence type="ECO:0000313" key="5">
    <source>
        <dbReference type="Proteomes" id="UP000707071"/>
    </source>
</evidence>
<gene>
    <name evidence="4" type="ORF">E4U09_004729</name>
</gene>
<comment type="caution">
    <text evidence="4">The sequence shown here is derived from an EMBL/GenBank/DDBJ whole genome shotgun (WGS) entry which is preliminary data.</text>
</comment>
<evidence type="ECO:0000259" key="3">
    <source>
        <dbReference type="PROSITE" id="PS51399"/>
    </source>
</evidence>
<dbReference type="PANTHER" id="PTHR23333:SF20">
    <property type="entry name" value="NSFL1 COFACTOR P47"/>
    <property type="match status" value="1"/>
</dbReference>
<dbReference type="Pfam" id="PF00789">
    <property type="entry name" value="UBX"/>
    <property type="match status" value="1"/>
</dbReference>
<dbReference type="GO" id="GO:0031468">
    <property type="term" value="P:nuclear membrane reassembly"/>
    <property type="evidence" value="ECO:0007669"/>
    <property type="project" value="TreeGrafter"/>
</dbReference>
<feature type="domain" description="UBX" evidence="2">
    <location>
        <begin position="359"/>
        <end position="426"/>
    </location>
</feature>
<evidence type="ECO:0000256" key="1">
    <source>
        <dbReference type="SAM" id="MobiDB-lite"/>
    </source>
</evidence>
<dbReference type="SMART" id="SM00553">
    <property type="entry name" value="SEP"/>
    <property type="match status" value="1"/>
</dbReference>
<dbReference type="InterPro" id="IPR009060">
    <property type="entry name" value="UBA-like_sf"/>
</dbReference>
<feature type="compositionally biased region" description="Acidic residues" evidence="1">
    <location>
        <begin position="127"/>
        <end position="137"/>
    </location>
</feature>
<dbReference type="GO" id="GO:0007030">
    <property type="term" value="P:Golgi organization"/>
    <property type="evidence" value="ECO:0007669"/>
    <property type="project" value="TreeGrafter"/>
</dbReference>
<dbReference type="SUPFAM" id="SSF46934">
    <property type="entry name" value="UBA-like"/>
    <property type="match status" value="1"/>
</dbReference>
<dbReference type="GO" id="GO:0043161">
    <property type="term" value="P:proteasome-mediated ubiquitin-dependent protein catabolic process"/>
    <property type="evidence" value="ECO:0007669"/>
    <property type="project" value="TreeGrafter"/>
</dbReference>
<dbReference type="FunFam" id="3.30.420.210:FF:000002">
    <property type="entry name" value="UBX domain-containing protein 1"/>
    <property type="match status" value="1"/>
</dbReference>
<dbReference type="GO" id="GO:0043130">
    <property type="term" value="F:ubiquitin binding"/>
    <property type="evidence" value="ECO:0007669"/>
    <property type="project" value="TreeGrafter"/>
</dbReference>
<dbReference type="GO" id="GO:0061025">
    <property type="term" value="P:membrane fusion"/>
    <property type="evidence" value="ECO:0007669"/>
    <property type="project" value="TreeGrafter"/>
</dbReference>
<organism evidence="4 5">
    <name type="scientific">Claviceps aff. purpurea</name>
    <dbReference type="NCBI Taxonomy" id="1967640"/>
    <lineage>
        <taxon>Eukaryota</taxon>
        <taxon>Fungi</taxon>
        <taxon>Dikarya</taxon>
        <taxon>Ascomycota</taxon>
        <taxon>Pezizomycotina</taxon>
        <taxon>Sordariomycetes</taxon>
        <taxon>Hypocreomycetidae</taxon>
        <taxon>Hypocreales</taxon>
        <taxon>Clavicipitaceae</taxon>
        <taxon>Claviceps</taxon>
    </lineage>
</organism>
<dbReference type="PROSITE" id="PS50033">
    <property type="entry name" value="UBX"/>
    <property type="match status" value="1"/>
</dbReference>
<dbReference type="Pfam" id="PF08059">
    <property type="entry name" value="SEP"/>
    <property type="match status" value="1"/>
</dbReference>
<dbReference type="GO" id="GO:0005634">
    <property type="term" value="C:nucleus"/>
    <property type="evidence" value="ECO:0007669"/>
    <property type="project" value="TreeGrafter"/>
</dbReference>
<keyword evidence="5" id="KW-1185">Reference proteome</keyword>
<reference evidence="4 5" key="1">
    <citation type="journal article" date="2020" name="bioRxiv">
        <title>Whole genome comparisons of ergot fungi reveals the divergence and evolution of species within the genus Claviceps are the result of varying mechanisms driving genome evolution and host range expansion.</title>
        <authorList>
            <person name="Wyka S.A."/>
            <person name="Mondo S.J."/>
            <person name="Liu M."/>
            <person name="Dettman J."/>
            <person name="Nalam V."/>
            <person name="Broders K.D."/>
        </authorList>
    </citation>
    <scope>NUCLEOTIDE SEQUENCE [LARGE SCALE GENOMIC DNA]</scope>
    <source>
        <strain evidence="4 5">Clav52</strain>
    </source>
</reference>
<feature type="region of interest" description="Disordered" evidence="1">
    <location>
        <begin position="55"/>
        <end position="228"/>
    </location>
</feature>
<accession>A0A9P7QFC4</accession>
<dbReference type="SMART" id="SM00166">
    <property type="entry name" value="UBX"/>
    <property type="match status" value="1"/>
</dbReference>
<protein>
    <submittedName>
        <fullName evidence="4">Uncharacterized protein</fullName>
    </submittedName>
</protein>
<dbReference type="EMBL" id="SRRH01000388">
    <property type="protein sequence ID" value="KAG6289839.1"/>
    <property type="molecule type" value="Genomic_DNA"/>
</dbReference>
<dbReference type="PROSITE" id="PS51399">
    <property type="entry name" value="SEP"/>
    <property type="match status" value="1"/>
</dbReference>
<dbReference type="CDD" id="cd14273">
    <property type="entry name" value="UBA_TAP-C_like"/>
    <property type="match status" value="1"/>
</dbReference>
<feature type="region of interest" description="Disordered" evidence="1">
    <location>
        <begin position="286"/>
        <end position="358"/>
    </location>
</feature>
<proteinExistence type="predicted"/>
<dbReference type="AlphaFoldDB" id="A0A9P7QFC4"/>
<dbReference type="GO" id="GO:0000045">
    <property type="term" value="P:autophagosome assembly"/>
    <property type="evidence" value="ECO:0007669"/>
    <property type="project" value="TreeGrafter"/>
</dbReference>
<dbReference type="InterPro" id="IPR012989">
    <property type="entry name" value="SEP_domain"/>
</dbReference>
<dbReference type="GO" id="GO:0005829">
    <property type="term" value="C:cytosol"/>
    <property type="evidence" value="ECO:0007669"/>
    <property type="project" value="TreeGrafter"/>
</dbReference>